<comment type="caution">
    <text evidence="3">Lacks conserved residue(s) required for the propagation of feature annotation.</text>
</comment>
<evidence type="ECO:0000256" key="2">
    <source>
        <dbReference type="ARBA" id="ARBA00022679"/>
    </source>
</evidence>
<dbReference type="InterPro" id="IPR010044">
    <property type="entry name" value="MTAP"/>
</dbReference>
<comment type="miscellaneous">
    <text evidence="3">Although this enzyme belongs to the family of MTA phosphorylases based on sequence homology, it lacks several conserved amino acids in the substrate binding pocket that confer specificity towards MTA.</text>
</comment>
<dbReference type="GO" id="GO:0005829">
    <property type="term" value="C:cytosol"/>
    <property type="evidence" value="ECO:0007669"/>
    <property type="project" value="TreeGrafter"/>
</dbReference>
<dbReference type="RefSeq" id="WP_072338397.1">
    <property type="nucleotide sequence ID" value="NZ_FPKU01000001.1"/>
</dbReference>
<dbReference type="HAMAP" id="MF_01963">
    <property type="entry name" value="MTAP"/>
    <property type="match status" value="1"/>
</dbReference>
<dbReference type="AlphaFoldDB" id="A0A1K2HS06"/>
<dbReference type="Gene3D" id="3.40.50.1580">
    <property type="entry name" value="Nucleoside phosphorylase domain"/>
    <property type="match status" value="1"/>
</dbReference>
<dbReference type="UniPathway" id="UPA00606"/>
<comment type="function">
    <text evidence="3">Purine nucleoside phosphorylase involved in purine salvage.</text>
</comment>
<dbReference type="GO" id="GO:0019509">
    <property type="term" value="P:L-methionine salvage from methylthioadenosine"/>
    <property type="evidence" value="ECO:0007669"/>
    <property type="project" value="TreeGrafter"/>
</dbReference>
<gene>
    <name evidence="5" type="ORF">SAMN02983003_0010</name>
</gene>
<feature type="site" description="Important for substrate specificity" evidence="3">
    <location>
        <position position="221"/>
    </location>
</feature>
<dbReference type="PANTHER" id="PTHR42679:SF2">
    <property type="entry name" value="S-METHYL-5'-THIOADENOSINE PHOSPHORYLASE"/>
    <property type="match status" value="1"/>
</dbReference>
<evidence type="ECO:0000256" key="3">
    <source>
        <dbReference type="HAMAP-Rule" id="MF_01963"/>
    </source>
</evidence>
<dbReference type="Pfam" id="PF01048">
    <property type="entry name" value="PNP_UDP_1"/>
    <property type="match status" value="1"/>
</dbReference>
<dbReference type="InterPro" id="IPR000845">
    <property type="entry name" value="Nucleoside_phosphorylase_d"/>
</dbReference>
<keyword evidence="1 3" id="KW-0328">Glycosyltransferase</keyword>
<dbReference type="GO" id="GO:0006166">
    <property type="term" value="P:purine ribonucleoside salvage"/>
    <property type="evidence" value="ECO:0007669"/>
    <property type="project" value="UniProtKB-UniRule"/>
</dbReference>
<comment type="subunit">
    <text evidence="3">Homohexamer. Dimer of a homotrimer.</text>
</comment>
<reference evidence="5 6" key="1">
    <citation type="submission" date="2016-11" db="EMBL/GenBank/DDBJ databases">
        <authorList>
            <person name="Jaros S."/>
            <person name="Januszkiewicz K."/>
            <person name="Wedrychowicz H."/>
        </authorList>
    </citation>
    <scope>NUCLEOTIDE SEQUENCE [LARGE SCALE GENOMIC DNA]</scope>
    <source>
        <strain evidence="5 6">ATCC 23634</strain>
    </source>
</reference>
<dbReference type="EMBL" id="FPKU01000001">
    <property type="protein sequence ID" value="SFZ80576.1"/>
    <property type="molecule type" value="Genomic_DNA"/>
</dbReference>
<keyword evidence="3" id="KW-0660">Purine salvage</keyword>
<evidence type="ECO:0000259" key="4">
    <source>
        <dbReference type="Pfam" id="PF01048"/>
    </source>
</evidence>
<keyword evidence="6" id="KW-1185">Reference proteome</keyword>
<dbReference type="STRING" id="665118.SAMN02983003_0010"/>
<name>A0A1K2HS06_9HYPH</name>
<protein>
    <recommendedName>
        <fullName evidence="3">Purine nucleoside phosphorylase</fullName>
        <shortName evidence="3">PNP</shortName>
        <ecNumber evidence="3">2.4.2.1</ecNumber>
    </recommendedName>
</protein>
<dbReference type="InterPro" id="IPR035994">
    <property type="entry name" value="Nucleoside_phosphorylase_sf"/>
</dbReference>
<keyword evidence="2 3" id="KW-0808">Transferase</keyword>
<accession>A0A1K2HS06</accession>
<feature type="domain" description="Nucleoside phosphorylase" evidence="4">
    <location>
        <begin position="25"/>
        <end position="216"/>
    </location>
</feature>
<evidence type="ECO:0000313" key="5">
    <source>
        <dbReference type="EMBL" id="SFZ80576.1"/>
    </source>
</evidence>
<dbReference type="CDD" id="cd09010">
    <property type="entry name" value="MTAP_SsMTAPII_like_MTIP"/>
    <property type="match status" value="1"/>
</dbReference>
<organism evidence="5 6">
    <name type="scientific">Devosia enhydra</name>
    <dbReference type="NCBI Taxonomy" id="665118"/>
    <lineage>
        <taxon>Bacteria</taxon>
        <taxon>Pseudomonadati</taxon>
        <taxon>Pseudomonadota</taxon>
        <taxon>Alphaproteobacteria</taxon>
        <taxon>Hyphomicrobiales</taxon>
        <taxon>Devosiaceae</taxon>
        <taxon>Devosia</taxon>
    </lineage>
</organism>
<dbReference type="PANTHER" id="PTHR42679">
    <property type="entry name" value="S-METHYL-5'-THIOADENOSINE PHOSPHORYLASE"/>
    <property type="match status" value="1"/>
</dbReference>
<dbReference type="OrthoDB" id="1523230at2"/>
<feature type="site" description="Important for substrate specificity" evidence="3">
    <location>
        <position position="167"/>
    </location>
</feature>
<comment type="similarity">
    <text evidence="3">Belongs to the PNP/MTAP phosphorylase family. MTAP subfamily.</text>
</comment>
<sequence>MTATSEGPIGLITSAASEALLKNRRTEMVGTPWGEAPVLLGTIAGREVAVVLRYSANLTVPSHKINHKANIWALRELGVGSIISQNAIGSVNPAIRPGDIVIPDDFLDRTKVRPQSLFDDSDCWVRVDFTDPFCPRLRRELIAAATALSNRVIERGVFVCTEGPRFETPAEIRAFQRDGGDIVGTPLVPEVVFAREAEMCFASISPVINFGAGMAPAVVHFGPGSMNDAYYREGLHDLVEKTIASAIEGLSHDADCGCRHALKGGFHGQPPAWLKTSSIDIAGAPPKDIFATLKS</sequence>
<dbReference type="EC" id="2.4.2.1" evidence="3"/>
<dbReference type="GO" id="GO:0017061">
    <property type="term" value="F:S-methyl-5-thioadenosine phosphorylase activity"/>
    <property type="evidence" value="ECO:0007669"/>
    <property type="project" value="InterPro"/>
</dbReference>
<comment type="pathway">
    <text evidence="3">Purine metabolism; purine nucleoside salvage.</text>
</comment>
<comment type="catalytic activity">
    <reaction evidence="3">
        <text>a purine D-ribonucleoside + phosphate = a purine nucleobase + alpha-D-ribose 1-phosphate</text>
        <dbReference type="Rhea" id="RHEA:19805"/>
        <dbReference type="ChEBI" id="CHEBI:26386"/>
        <dbReference type="ChEBI" id="CHEBI:43474"/>
        <dbReference type="ChEBI" id="CHEBI:57720"/>
        <dbReference type="ChEBI" id="CHEBI:142355"/>
        <dbReference type="EC" id="2.4.2.1"/>
    </reaction>
</comment>
<dbReference type="SUPFAM" id="SSF53167">
    <property type="entry name" value="Purine and uridine phosphorylases"/>
    <property type="match status" value="1"/>
</dbReference>
<evidence type="ECO:0000313" key="6">
    <source>
        <dbReference type="Proteomes" id="UP000183447"/>
    </source>
</evidence>
<evidence type="ECO:0000256" key="1">
    <source>
        <dbReference type="ARBA" id="ARBA00022676"/>
    </source>
</evidence>
<proteinExistence type="inferred from homology"/>
<dbReference type="Proteomes" id="UP000183447">
    <property type="component" value="Unassembled WGS sequence"/>
</dbReference>